<accession>A0A2H3CVX9</accession>
<proteinExistence type="predicted"/>
<dbReference type="OrthoDB" id="2997372at2759"/>
<protein>
    <submittedName>
        <fullName evidence="1">Uncharacterized protein</fullName>
    </submittedName>
</protein>
<reference evidence="2" key="1">
    <citation type="journal article" date="2017" name="Nat. Ecol. Evol.">
        <title>Genome expansion and lineage-specific genetic innovations in the forest pathogenic fungi Armillaria.</title>
        <authorList>
            <person name="Sipos G."/>
            <person name="Prasanna A.N."/>
            <person name="Walter M.C."/>
            <person name="O'Connor E."/>
            <person name="Balint B."/>
            <person name="Krizsan K."/>
            <person name="Kiss B."/>
            <person name="Hess J."/>
            <person name="Varga T."/>
            <person name="Slot J."/>
            <person name="Riley R."/>
            <person name="Boka B."/>
            <person name="Rigling D."/>
            <person name="Barry K."/>
            <person name="Lee J."/>
            <person name="Mihaltcheva S."/>
            <person name="LaButti K."/>
            <person name="Lipzen A."/>
            <person name="Waldron R."/>
            <person name="Moloney N.M."/>
            <person name="Sperisen C."/>
            <person name="Kredics L."/>
            <person name="Vagvoelgyi C."/>
            <person name="Patrignani A."/>
            <person name="Fitzpatrick D."/>
            <person name="Nagy I."/>
            <person name="Doyle S."/>
            <person name="Anderson J.B."/>
            <person name="Grigoriev I.V."/>
            <person name="Gueldener U."/>
            <person name="Muensterkoetter M."/>
            <person name="Nagy L.G."/>
        </authorList>
    </citation>
    <scope>NUCLEOTIDE SEQUENCE [LARGE SCALE GENOMIC DNA]</scope>
    <source>
        <strain evidence="2">Ar21-2</strain>
    </source>
</reference>
<dbReference type="Proteomes" id="UP000217790">
    <property type="component" value="Unassembled WGS sequence"/>
</dbReference>
<dbReference type="OMA" id="WEITNET"/>
<keyword evidence="2" id="KW-1185">Reference proteome</keyword>
<evidence type="ECO:0000313" key="2">
    <source>
        <dbReference type="Proteomes" id="UP000217790"/>
    </source>
</evidence>
<name>A0A2H3CVX9_ARMGA</name>
<dbReference type="AlphaFoldDB" id="A0A2H3CVX9"/>
<organism evidence="1 2">
    <name type="scientific">Armillaria gallica</name>
    <name type="common">Bulbous honey fungus</name>
    <name type="synonym">Armillaria bulbosa</name>
    <dbReference type="NCBI Taxonomy" id="47427"/>
    <lineage>
        <taxon>Eukaryota</taxon>
        <taxon>Fungi</taxon>
        <taxon>Dikarya</taxon>
        <taxon>Basidiomycota</taxon>
        <taxon>Agaricomycotina</taxon>
        <taxon>Agaricomycetes</taxon>
        <taxon>Agaricomycetidae</taxon>
        <taxon>Agaricales</taxon>
        <taxon>Marasmiineae</taxon>
        <taxon>Physalacriaceae</taxon>
        <taxon>Armillaria</taxon>
    </lineage>
</organism>
<gene>
    <name evidence="1" type="ORF">ARMGADRAFT_731053</name>
</gene>
<sequence>MIYPSRFSHPTAQKEKLGTDERRRLETFQLGIWKVSILKSTPLNFRKKFLDLKEAFGYFKRLAIDVYTLEHTLATFFVLNELWSGVQNALLLYLSSQMLRTIETGLIQGAPDIGAILKAVAVRVFFVVFAAILQWEKQRLLPALTTRITTHFELFLMQAQLRIDLPTSQKPRSQVRASSHDAWASFEVSRSTGLHLFAVVCIIKPVFLTLTQRALWNTAHVVHTDNEHRKRMTALNSMSCPGYRSEVFGSDIVNYIINEYRKATRLLGGLSDEWAPIQYMIRTSPVWEITNETLPFIYRHTPTIIAVPGLGHSVCCYEHQLLPETISGAQECL</sequence>
<dbReference type="InParanoid" id="A0A2H3CVX9"/>
<dbReference type="EMBL" id="KZ293715">
    <property type="protein sequence ID" value="PBK82608.1"/>
    <property type="molecule type" value="Genomic_DNA"/>
</dbReference>
<evidence type="ECO:0000313" key="1">
    <source>
        <dbReference type="EMBL" id="PBK82608.1"/>
    </source>
</evidence>